<evidence type="ECO:0000256" key="6">
    <source>
        <dbReference type="SAM" id="SignalP"/>
    </source>
</evidence>
<organism evidence="8 9">
    <name type="scientific">Gnathostoma spinigerum</name>
    <dbReference type="NCBI Taxonomy" id="75299"/>
    <lineage>
        <taxon>Eukaryota</taxon>
        <taxon>Metazoa</taxon>
        <taxon>Ecdysozoa</taxon>
        <taxon>Nematoda</taxon>
        <taxon>Chromadorea</taxon>
        <taxon>Rhabditida</taxon>
        <taxon>Spirurina</taxon>
        <taxon>Gnathostomatomorpha</taxon>
        <taxon>Gnathostomatoidea</taxon>
        <taxon>Gnathostomatidae</taxon>
        <taxon>Gnathostoma</taxon>
    </lineage>
</organism>
<comment type="cofactor">
    <cofactor evidence="1">
        <name>FAD</name>
        <dbReference type="ChEBI" id="CHEBI:57692"/>
    </cofactor>
</comment>
<dbReference type="InterPro" id="IPR023209">
    <property type="entry name" value="DAO"/>
</dbReference>
<dbReference type="Pfam" id="PF01266">
    <property type="entry name" value="DAO"/>
    <property type="match status" value="1"/>
</dbReference>
<dbReference type="Gene3D" id="3.40.50.720">
    <property type="entry name" value="NAD(P)-binding Rossmann-like Domain"/>
    <property type="match status" value="1"/>
</dbReference>
<dbReference type="GO" id="GO:0016491">
    <property type="term" value="F:oxidoreductase activity"/>
    <property type="evidence" value="ECO:0007669"/>
    <property type="project" value="UniProtKB-KW"/>
</dbReference>
<accession>A0ABD6ES18</accession>
<dbReference type="EMBL" id="JBGFUD010009680">
    <property type="protein sequence ID" value="MFH4982608.1"/>
    <property type="molecule type" value="Genomic_DNA"/>
</dbReference>
<name>A0ABD6ES18_9BILA</name>
<sequence>MPQSLRISILLLMVLLSTTVSDGLDKSTTCHKYKCGLQTTSTLSVNCDVPPPSGVRLNCLKHYISFIVIYRKYLHKFMYHQRKIAVIGEGVVGCSAALALIERDPSLDITVIYDTPFKDTVSWGPAGLFRVEYLGAKPYGKRSFERYAKLFRELGGDKSGVNLLSGHILSTNLTELVEQDENYGDIVYNFRYLTDHEIKLLIAKQPSDARLHGIHYTTYTTEGRVYVPWMKSQLLKHGVKFVQRRVNTVEDLYPEFDVIVNCAGLNGGKVAGDGDDKNMFPIRGIIFQVGSLFI</sequence>
<evidence type="ECO:0000259" key="7">
    <source>
        <dbReference type="Pfam" id="PF01266"/>
    </source>
</evidence>
<dbReference type="PANTHER" id="PTHR11530:SF6">
    <property type="entry name" value="D-ASPARTATE OXIDASE 3"/>
    <property type="match status" value="1"/>
</dbReference>
<dbReference type="Gene3D" id="3.30.9.10">
    <property type="entry name" value="D-Amino Acid Oxidase, subunit A, domain 2"/>
    <property type="match status" value="1"/>
</dbReference>
<evidence type="ECO:0000256" key="1">
    <source>
        <dbReference type="ARBA" id="ARBA00001974"/>
    </source>
</evidence>
<comment type="caution">
    <text evidence="8">The sequence shown here is derived from an EMBL/GenBank/DDBJ whole genome shotgun (WGS) entry which is preliminary data.</text>
</comment>
<dbReference type="InterPro" id="IPR006076">
    <property type="entry name" value="FAD-dep_OxRdtase"/>
</dbReference>
<dbReference type="Proteomes" id="UP001608902">
    <property type="component" value="Unassembled WGS sequence"/>
</dbReference>
<feature type="signal peptide" evidence="6">
    <location>
        <begin position="1"/>
        <end position="23"/>
    </location>
</feature>
<protein>
    <recommendedName>
        <fullName evidence="7">FAD dependent oxidoreductase domain-containing protein</fullName>
    </recommendedName>
</protein>
<feature type="domain" description="FAD dependent oxidoreductase" evidence="7">
    <location>
        <begin position="83"/>
        <end position="289"/>
    </location>
</feature>
<dbReference type="AlphaFoldDB" id="A0ABD6ES18"/>
<evidence type="ECO:0000256" key="3">
    <source>
        <dbReference type="ARBA" id="ARBA00022630"/>
    </source>
</evidence>
<evidence type="ECO:0000313" key="8">
    <source>
        <dbReference type="EMBL" id="MFH4982608.1"/>
    </source>
</evidence>
<comment type="similarity">
    <text evidence="2">Belongs to the DAMOX/DASOX family.</text>
</comment>
<keyword evidence="4" id="KW-0274">FAD</keyword>
<dbReference type="PANTHER" id="PTHR11530">
    <property type="entry name" value="D-AMINO ACID OXIDASE"/>
    <property type="match status" value="1"/>
</dbReference>
<keyword evidence="9" id="KW-1185">Reference proteome</keyword>
<evidence type="ECO:0000256" key="2">
    <source>
        <dbReference type="ARBA" id="ARBA00006730"/>
    </source>
</evidence>
<evidence type="ECO:0000256" key="5">
    <source>
        <dbReference type="ARBA" id="ARBA00023002"/>
    </source>
</evidence>
<keyword evidence="6" id="KW-0732">Signal</keyword>
<gene>
    <name evidence="8" type="ORF">AB6A40_009317</name>
</gene>
<feature type="chain" id="PRO_5044777336" description="FAD dependent oxidoreductase domain-containing protein" evidence="6">
    <location>
        <begin position="24"/>
        <end position="294"/>
    </location>
</feature>
<dbReference type="SUPFAM" id="SSF51971">
    <property type="entry name" value="Nucleotide-binding domain"/>
    <property type="match status" value="1"/>
</dbReference>
<evidence type="ECO:0000313" key="9">
    <source>
        <dbReference type="Proteomes" id="UP001608902"/>
    </source>
</evidence>
<reference evidence="8 9" key="1">
    <citation type="submission" date="2024-08" db="EMBL/GenBank/DDBJ databases">
        <title>Gnathostoma spinigerum genome.</title>
        <authorList>
            <person name="Gonzalez-Bertolin B."/>
            <person name="Monzon S."/>
            <person name="Zaballos A."/>
            <person name="Jimenez P."/>
            <person name="Dekumyoy P."/>
            <person name="Varona S."/>
            <person name="Cuesta I."/>
            <person name="Sumanam S."/>
            <person name="Adisakwattana P."/>
            <person name="Gasser R.B."/>
            <person name="Hernandez-Gonzalez A."/>
            <person name="Young N.D."/>
            <person name="Perteguer M.J."/>
        </authorList>
    </citation>
    <scope>NUCLEOTIDE SEQUENCE [LARGE SCALE GENOMIC DNA]</scope>
    <source>
        <strain evidence="8">AL3</strain>
        <tissue evidence="8">Liver</tissue>
    </source>
</reference>
<evidence type="ECO:0000256" key="4">
    <source>
        <dbReference type="ARBA" id="ARBA00022827"/>
    </source>
</evidence>
<proteinExistence type="inferred from homology"/>
<keyword evidence="3" id="KW-0285">Flavoprotein</keyword>
<keyword evidence="5" id="KW-0560">Oxidoreductase</keyword>